<reference evidence="1 2" key="1">
    <citation type="submission" date="2016-08" db="EMBL/GenBank/DDBJ databases">
        <authorList>
            <person name="Seilhamer J.J."/>
        </authorList>
    </citation>
    <scope>NUCLEOTIDE SEQUENCE [LARGE SCALE GENOMIC DNA]</scope>
    <source>
        <strain evidence="1 2">A37T2</strain>
    </source>
</reference>
<dbReference type="Gene3D" id="3.20.20.410">
    <property type="entry name" value="Protein of unknown function UPF0759"/>
    <property type="match status" value="1"/>
</dbReference>
<dbReference type="OrthoDB" id="9780310at2"/>
<sequence>MEFGRVPEETLNDIDFKLPAEPAFNKGVLKGKPVKKPKLYLGCAKWGRKEWIGKIYPPKTKEAQFLDHYVQHYNSIELNATHYKIYGPAAIQQWADKARGKPFLFCPKVPQSISHYSSLVNAGPQTDAFLEGVMAFGKHLGPIFLQLSDRYSPQRRDQLYQYLETLPRDLQWFVEVRHPDWYSDEAVRRTHFDTLRKLGVGAIITDAAGRRDCLHMELPVAKTFIRYVGNSLHPTDYTRIDDWVNRIHYWLQQGLQELYFFMHMHNEAFSPELTVYLVDKLQPFVEVELLKPRFMTEEGIPPAPLF</sequence>
<dbReference type="Pfam" id="PF01904">
    <property type="entry name" value="DUF72"/>
    <property type="match status" value="1"/>
</dbReference>
<name>A0A1C4G3B4_9BACT</name>
<dbReference type="Proteomes" id="UP000242818">
    <property type="component" value="Unassembled WGS sequence"/>
</dbReference>
<dbReference type="PANTHER" id="PTHR30348:SF9">
    <property type="entry name" value="UPF0759 PROTEIN YECE"/>
    <property type="match status" value="1"/>
</dbReference>
<proteinExistence type="predicted"/>
<evidence type="ECO:0000313" key="2">
    <source>
        <dbReference type="Proteomes" id="UP000242818"/>
    </source>
</evidence>
<protein>
    <submittedName>
        <fullName evidence="1">Uncharacterized conserved protein YecE, DUF72 family</fullName>
    </submittedName>
</protein>
<dbReference type="InterPro" id="IPR036520">
    <property type="entry name" value="UPF0759_sf"/>
</dbReference>
<accession>A0A1C4G3B4</accession>
<keyword evidence="2" id="KW-1185">Reference proteome</keyword>
<dbReference type="EMBL" id="FMAR01000020">
    <property type="protein sequence ID" value="SCC62443.1"/>
    <property type="molecule type" value="Genomic_DNA"/>
</dbReference>
<dbReference type="RefSeq" id="WP_089715423.1">
    <property type="nucleotide sequence ID" value="NZ_FMAR01000020.1"/>
</dbReference>
<dbReference type="SUPFAM" id="SSF117396">
    <property type="entry name" value="TM1631-like"/>
    <property type="match status" value="1"/>
</dbReference>
<evidence type="ECO:0000313" key="1">
    <source>
        <dbReference type="EMBL" id="SCC62443.1"/>
    </source>
</evidence>
<dbReference type="InterPro" id="IPR002763">
    <property type="entry name" value="DUF72"/>
</dbReference>
<organism evidence="1 2">
    <name type="scientific">Chitinophaga costaii</name>
    <dbReference type="NCBI Taxonomy" id="1335309"/>
    <lineage>
        <taxon>Bacteria</taxon>
        <taxon>Pseudomonadati</taxon>
        <taxon>Bacteroidota</taxon>
        <taxon>Chitinophagia</taxon>
        <taxon>Chitinophagales</taxon>
        <taxon>Chitinophagaceae</taxon>
        <taxon>Chitinophaga</taxon>
    </lineage>
</organism>
<dbReference type="AlphaFoldDB" id="A0A1C4G3B4"/>
<dbReference type="PANTHER" id="PTHR30348">
    <property type="entry name" value="UNCHARACTERIZED PROTEIN YECE"/>
    <property type="match status" value="1"/>
</dbReference>
<gene>
    <name evidence="1" type="ORF">GA0116948_12030</name>
</gene>